<gene>
    <name evidence="5 7" type="primary">rpsU</name>
    <name evidence="7" type="ORF">BWY73_01367</name>
</gene>
<accession>A0A1V5MAK6</accession>
<protein>
    <recommendedName>
        <fullName evidence="4 5">Small ribosomal subunit protein bS21</fullName>
    </recommendedName>
</protein>
<evidence type="ECO:0000256" key="2">
    <source>
        <dbReference type="ARBA" id="ARBA00022980"/>
    </source>
</evidence>
<dbReference type="NCBIfam" id="TIGR00030">
    <property type="entry name" value="S21p"/>
    <property type="match status" value="1"/>
</dbReference>
<proteinExistence type="inferred from homology"/>
<reference evidence="7" key="1">
    <citation type="submission" date="2017-02" db="EMBL/GenBank/DDBJ databases">
        <title>Delving into the versatile metabolic prowess of the omnipresent phylum Bacteroidetes.</title>
        <authorList>
            <person name="Nobu M.K."/>
            <person name="Mei R."/>
            <person name="Narihiro T."/>
            <person name="Kuroda K."/>
            <person name="Liu W.-T."/>
        </authorList>
    </citation>
    <scope>NUCLEOTIDE SEQUENCE</scope>
    <source>
        <strain evidence="7">ADurb.Bin417</strain>
    </source>
</reference>
<dbReference type="Proteomes" id="UP000485484">
    <property type="component" value="Unassembled WGS sequence"/>
</dbReference>
<keyword evidence="2 5" id="KW-0689">Ribosomal protein</keyword>
<dbReference type="GO" id="GO:1990904">
    <property type="term" value="C:ribonucleoprotein complex"/>
    <property type="evidence" value="ECO:0007669"/>
    <property type="project" value="UniProtKB-KW"/>
</dbReference>
<name>A0A1V5MAK6_UNCT6</name>
<dbReference type="Pfam" id="PF01165">
    <property type="entry name" value="Ribosomal_S21"/>
    <property type="match status" value="1"/>
</dbReference>
<dbReference type="GO" id="GO:0003735">
    <property type="term" value="F:structural constituent of ribosome"/>
    <property type="evidence" value="ECO:0007669"/>
    <property type="project" value="InterPro"/>
</dbReference>
<comment type="similarity">
    <text evidence="1 5 6">Belongs to the bacterial ribosomal protein bS21 family.</text>
</comment>
<sequence>MKNLSAVEIRHRTRQSDDFEKIFKRFKREVEREKILQEIKSREYYEKPSRQRRLKKLRKKRSR</sequence>
<evidence type="ECO:0000256" key="6">
    <source>
        <dbReference type="RuleBase" id="RU000667"/>
    </source>
</evidence>
<evidence type="ECO:0000256" key="5">
    <source>
        <dbReference type="HAMAP-Rule" id="MF_00358"/>
    </source>
</evidence>
<dbReference type="GO" id="GO:0006412">
    <property type="term" value="P:translation"/>
    <property type="evidence" value="ECO:0007669"/>
    <property type="project" value="UniProtKB-UniRule"/>
</dbReference>
<dbReference type="Gene3D" id="1.20.5.1150">
    <property type="entry name" value="Ribosomal protein S8"/>
    <property type="match status" value="1"/>
</dbReference>
<evidence type="ECO:0000256" key="4">
    <source>
        <dbReference type="ARBA" id="ARBA00035135"/>
    </source>
</evidence>
<evidence type="ECO:0000313" key="7">
    <source>
        <dbReference type="EMBL" id="OPZ90192.1"/>
    </source>
</evidence>
<dbReference type="HAMAP" id="MF_00358">
    <property type="entry name" value="Ribosomal_bS21"/>
    <property type="match status" value="1"/>
</dbReference>
<evidence type="ECO:0000256" key="1">
    <source>
        <dbReference type="ARBA" id="ARBA00006640"/>
    </source>
</evidence>
<dbReference type="PRINTS" id="PR00976">
    <property type="entry name" value="RIBOSOMALS21"/>
</dbReference>
<dbReference type="GO" id="GO:0005840">
    <property type="term" value="C:ribosome"/>
    <property type="evidence" value="ECO:0007669"/>
    <property type="project" value="UniProtKB-KW"/>
</dbReference>
<evidence type="ECO:0000256" key="3">
    <source>
        <dbReference type="ARBA" id="ARBA00023274"/>
    </source>
</evidence>
<comment type="caution">
    <text evidence="7">The sequence shown here is derived from an EMBL/GenBank/DDBJ whole genome shotgun (WGS) entry which is preliminary data.</text>
</comment>
<dbReference type="InterPro" id="IPR038380">
    <property type="entry name" value="Ribosomal_bS21_sf"/>
</dbReference>
<dbReference type="InterPro" id="IPR001911">
    <property type="entry name" value="Ribosomal_bS21"/>
</dbReference>
<dbReference type="AlphaFoldDB" id="A0A1V5MAK6"/>
<organism evidence="7">
    <name type="scientific">candidate division TA06 bacterium ADurb.Bin417</name>
    <dbReference type="NCBI Taxonomy" id="1852828"/>
    <lineage>
        <taxon>Bacteria</taxon>
        <taxon>Bacteria division TA06</taxon>
    </lineage>
</organism>
<keyword evidence="3 5" id="KW-0687">Ribonucleoprotein</keyword>
<dbReference type="EMBL" id="MWAK01000285">
    <property type="protein sequence ID" value="OPZ90192.1"/>
    <property type="molecule type" value="Genomic_DNA"/>
</dbReference>